<evidence type="ECO:0000256" key="1">
    <source>
        <dbReference type="SAM" id="MobiDB-lite"/>
    </source>
</evidence>
<dbReference type="PROSITE" id="PS51257">
    <property type="entry name" value="PROKAR_LIPOPROTEIN"/>
    <property type="match status" value="1"/>
</dbReference>
<comment type="caution">
    <text evidence="2">The sequence shown here is derived from an EMBL/GenBank/DDBJ whole genome shotgun (WGS) entry which is preliminary data.</text>
</comment>
<dbReference type="Pfam" id="PF13416">
    <property type="entry name" value="SBP_bac_8"/>
    <property type="match status" value="1"/>
</dbReference>
<feature type="compositionally biased region" description="Gly residues" evidence="1">
    <location>
        <begin position="46"/>
        <end position="60"/>
    </location>
</feature>
<proteinExistence type="predicted"/>
<dbReference type="Proteomes" id="UP001597187">
    <property type="component" value="Unassembled WGS sequence"/>
</dbReference>
<keyword evidence="3" id="KW-1185">Reference proteome</keyword>
<gene>
    <name evidence="2" type="ORF">ACFSBT_04690</name>
</gene>
<evidence type="ECO:0000313" key="2">
    <source>
        <dbReference type="EMBL" id="MFD1512577.1"/>
    </source>
</evidence>
<sequence length="449" mass="47780">MSKDNKGKRFSRRTVLMGAGAAGAAGLAGCIGGDDSNDGGNNSDGDGTGNQSGDGSGGSSGDMQPIQLLHAWSSGDGNAAIGALIEGFQEAHPDVEFGEEPVNGAARGNLDQVISNRLQSNDPPSTFQTWPGKTLQKFGDAYESIEEDVWTDDLTNNYLEGPKTQAQLDGTFVTVPLNIHRINNLFYNVSVVEEAGVDPTSLSSPADVVSACQQISDNTDAVPFAQQTSGTWSTTQLWETVLLAQAGIDGYESFINGEGDKAQVQSALENVVELSEFYPGDSSSIDFTEANTMVMEGDAAFIHQGDWAAGAYRGKDGFNYGEQWNQVTYPGTSGSYLLNMDSFPYFANNPSPEATKTFLSYCGTAEAQVLFNAEKGSIPPRGDADVSQLDTFQQDQYDDFNNADNQPPSIQHGLAVVPAIKTNIDAAFSGFLENYDAATTAQELVDSFK</sequence>
<protein>
    <submittedName>
        <fullName evidence="2">ABC transporter substrate-binding protein</fullName>
    </submittedName>
</protein>
<dbReference type="SUPFAM" id="SSF53850">
    <property type="entry name" value="Periplasmic binding protein-like II"/>
    <property type="match status" value="1"/>
</dbReference>
<dbReference type="AlphaFoldDB" id="A0ABD6AST6"/>
<reference evidence="2 3" key="1">
    <citation type="journal article" date="2019" name="Int. J. Syst. Evol. Microbiol.">
        <title>The Global Catalogue of Microorganisms (GCM) 10K type strain sequencing project: providing services to taxonomists for standard genome sequencing and annotation.</title>
        <authorList>
            <consortium name="The Broad Institute Genomics Platform"/>
            <consortium name="The Broad Institute Genome Sequencing Center for Infectious Disease"/>
            <person name="Wu L."/>
            <person name="Ma J."/>
        </authorList>
    </citation>
    <scope>NUCLEOTIDE SEQUENCE [LARGE SCALE GENOMIC DNA]</scope>
    <source>
        <strain evidence="2 3">CGMCC 1.12563</strain>
    </source>
</reference>
<feature type="region of interest" description="Disordered" evidence="1">
    <location>
        <begin position="27"/>
        <end position="64"/>
    </location>
</feature>
<name>A0ABD6AST6_9EURY</name>
<organism evidence="2 3">
    <name type="scientific">Halomarina rubra</name>
    <dbReference type="NCBI Taxonomy" id="2071873"/>
    <lineage>
        <taxon>Archaea</taxon>
        <taxon>Methanobacteriati</taxon>
        <taxon>Methanobacteriota</taxon>
        <taxon>Stenosarchaea group</taxon>
        <taxon>Halobacteria</taxon>
        <taxon>Halobacteriales</taxon>
        <taxon>Natronomonadaceae</taxon>
        <taxon>Halomarina</taxon>
    </lineage>
</organism>
<dbReference type="Gene3D" id="3.40.190.10">
    <property type="entry name" value="Periplasmic binding protein-like II"/>
    <property type="match status" value="2"/>
</dbReference>
<evidence type="ECO:0000313" key="3">
    <source>
        <dbReference type="Proteomes" id="UP001597187"/>
    </source>
</evidence>
<dbReference type="EMBL" id="JBHUDC010000002">
    <property type="protein sequence ID" value="MFD1512577.1"/>
    <property type="molecule type" value="Genomic_DNA"/>
</dbReference>
<dbReference type="PROSITE" id="PS51318">
    <property type="entry name" value="TAT"/>
    <property type="match status" value="1"/>
</dbReference>
<dbReference type="RefSeq" id="WP_250872547.1">
    <property type="nucleotide sequence ID" value="NZ_JALXFV010000002.1"/>
</dbReference>
<dbReference type="InterPro" id="IPR006311">
    <property type="entry name" value="TAT_signal"/>
</dbReference>
<accession>A0ABD6AST6</accession>
<dbReference type="InterPro" id="IPR006059">
    <property type="entry name" value="SBP"/>
</dbReference>